<gene>
    <name evidence="4 10" type="primary">truA</name>
    <name evidence="10" type="ORF">M8330_06460</name>
</gene>
<dbReference type="Pfam" id="PF01416">
    <property type="entry name" value="PseudoU_synth_1"/>
    <property type="match status" value="2"/>
</dbReference>
<dbReference type="EMBL" id="JAMOIL010000007">
    <property type="protein sequence ID" value="MCM0619936.1"/>
    <property type="molecule type" value="Genomic_DNA"/>
</dbReference>
<dbReference type="SUPFAM" id="SSF55120">
    <property type="entry name" value="Pseudouridine synthase"/>
    <property type="match status" value="1"/>
</dbReference>
<evidence type="ECO:0000256" key="4">
    <source>
        <dbReference type="HAMAP-Rule" id="MF_00171"/>
    </source>
</evidence>
<dbReference type="InterPro" id="IPR020094">
    <property type="entry name" value="TruA/RsuA/RluB/E/F_N"/>
</dbReference>
<proteinExistence type="inferred from homology"/>
<dbReference type="Gene3D" id="3.30.70.580">
    <property type="entry name" value="Pseudouridine synthase I, catalytic domain, N-terminal subdomain"/>
    <property type="match status" value="1"/>
</dbReference>
<feature type="active site" description="Nucleophile" evidence="4 5">
    <location>
        <position position="52"/>
    </location>
</feature>
<dbReference type="InterPro" id="IPR020097">
    <property type="entry name" value="PsdUridine_synth_TruA_a/b_dom"/>
</dbReference>
<feature type="region of interest" description="Disordered" evidence="8">
    <location>
        <begin position="267"/>
        <end position="306"/>
    </location>
</feature>
<keyword evidence="2 4" id="KW-0819">tRNA processing</keyword>
<dbReference type="InterPro" id="IPR020095">
    <property type="entry name" value="PsdUridine_synth_TruA_C"/>
</dbReference>
<evidence type="ECO:0000256" key="2">
    <source>
        <dbReference type="ARBA" id="ARBA00022694"/>
    </source>
</evidence>
<evidence type="ECO:0000256" key="8">
    <source>
        <dbReference type="SAM" id="MobiDB-lite"/>
    </source>
</evidence>
<protein>
    <recommendedName>
        <fullName evidence="4">tRNA pseudouridine synthase A</fullName>
        <ecNumber evidence="4">5.4.99.12</ecNumber>
    </recommendedName>
    <alternativeName>
        <fullName evidence="4">tRNA pseudouridine(38-40) synthase</fullName>
    </alternativeName>
    <alternativeName>
        <fullName evidence="4">tRNA pseudouridylate synthase I</fullName>
    </alternativeName>
    <alternativeName>
        <fullName evidence="4">tRNA-uridine isomerase I</fullName>
    </alternativeName>
</protein>
<comment type="similarity">
    <text evidence="1 4 7">Belongs to the tRNA pseudouridine synthase TruA family.</text>
</comment>
<comment type="catalytic activity">
    <reaction evidence="4 7">
        <text>uridine(38/39/40) in tRNA = pseudouridine(38/39/40) in tRNA</text>
        <dbReference type="Rhea" id="RHEA:22376"/>
        <dbReference type="Rhea" id="RHEA-COMP:10085"/>
        <dbReference type="Rhea" id="RHEA-COMP:10087"/>
        <dbReference type="ChEBI" id="CHEBI:65314"/>
        <dbReference type="ChEBI" id="CHEBI:65315"/>
        <dbReference type="EC" id="5.4.99.12"/>
    </reaction>
</comment>
<keyword evidence="3 4" id="KW-0413">Isomerase</keyword>
<dbReference type="Proteomes" id="UP001139485">
    <property type="component" value="Unassembled WGS sequence"/>
</dbReference>
<organism evidence="10 11">
    <name type="scientific">Nocardioides bruguierae</name>
    <dbReference type="NCBI Taxonomy" id="2945102"/>
    <lineage>
        <taxon>Bacteria</taxon>
        <taxon>Bacillati</taxon>
        <taxon>Actinomycetota</taxon>
        <taxon>Actinomycetes</taxon>
        <taxon>Propionibacteriales</taxon>
        <taxon>Nocardioidaceae</taxon>
        <taxon>Nocardioides</taxon>
    </lineage>
</organism>
<comment type="subunit">
    <text evidence="4">Homodimer.</text>
</comment>
<dbReference type="RefSeq" id="WP_250826644.1">
    <property type="nucleotide sequence ID" value="NZ_JAMOIL010000007.1"/>
</dbReference>
<comment type="function">
    <text evidence="4">Formation of pseudouridine at positions 38, 39 and 40 in the anticodon stem and loop of transfer RNAs.</text>
</comment>
<dbReference type="InterPro" id="IPR020103">
    <property type="entry name" value="PsdUridine_synth_cat_dom_sf"/>
</dbReference>
<dbReference type="InterPro" id="IPR001406">
    <property type="entry name" value="PsdUridine_synth_TruA"/>
</dbReference>
<evidence type="ECO:0000313" key="10">
    <source>
        <dbReference type="EMBL" id="MCM0619936.1"/>
    </source>
</evidence>
<reference evidence="10" key="1">
    <citation type="submission" date="2022-05" db="EMBL/GenBank/DDBJ databases">
        <authorList>
            <person name="Tuo L."/>
        </authorList>
    </citation>
    <scope>NUCLEOTIDE SEQUENCE</scope>
    <source>
        <strain evidence="10">BSK12Z-4</strain>
    </source>
</reference>
<feature type="compositionally biased region" description="Basic and acidic residues" evidence="8">
    <location>
        <begin position="267"/>
        <end position="279"/>
    </location>
</feature>
<dbReference type="PANTHER" id="PTHR11142">
    <property type="entry name" value="PSEUDOURIDYLATE SYNTHASE"/>
    <property type="match status" value="1"/>
</dbReference>
<dbReference type="PIRSF" id="PIRSF001430">
    <property type="entry name" value="tRNA_psdUrid_synth"/>
    <property type="match status" value="1"/>
</dbReference>
<dbReference type="GO" id="GO:0031119">
    <property type="term" value="P:tRNA pseudouridine synthesis"/>
    <property type="evidence" value="ECO:0007669"/>
    <property type="project" value="UniProtKB-UniRule"/>
</dbReference>
<accession>A0A9X2D690</accession>
<feature type="domain" description="Pseudouridine synthase I TruA alpha/beta" evidence="9">
    <location>
        <begin position="8"/>
        <end position="114"/>
    </location>
</feature>
<evidence type="ECO:0000313" key="11">
    <source>
        <dbReference type="Proteomes" id="UP001139485"/>
    </source>
</evidence>
<evidence type="ECO:0000259" key="9">
    <source>
        <dbReference type="Pfam" id="PF01416"/>
    </source>
</evidence>
<dbReference type="GO" id="GO:0003723">
    <property type="term" value="F:RNA binding"/>
    <property type="evidence" value="ECO:0007669"/>
    <property type="project" value="InterPro"/>
</dbReference>
<dbReference type="CDD" id="cd02570">
    <property type="entry name" value="PseudoU_synth_EcTruA"/>
    <property type="match status" value="1"/>
</dbReference>
<dbReference type="FunFam" id="3.30.70.580:FF:000001">
    <property type="entry name" value="tRNA pseudouridine synthase A"/>
    <property type="match status" value="1"/>
</dbReference>
<evidence type="ECO:0000256" key="6">
    <source>
        <dbReference type="PIRSR" id="PIRSR001430-2"/>
    </source>
</evidence>
<evidence type="ECO:0000256" key="5">
    <source>
        <dbReference type="PIRSR" id="PIRSR001430-1"/>
    </source>
</evidence>
<feature type="binding site" evidence="4 6">
    <location>
        <position position="121"/>
    </location>
    <ligand>
        <name>substrate</name>
    </ligand>
</feature>
<name>A0A9X2D690_9ACTN</name>
<dbReference type="Gene3D" id="3.30.70.660">
    <property type="entry name" value="Pseudouridine synthase I, catalytic domain, C-terminal subdomain"/>
    <property type="match status" value="1"/>
</dbReference>
<evidence type="ECO:0000256" key="7">
    <source>
        <dbReference type="RuleBase" id="RU003792"/>
    </source>
</evidence>
<dbReference type="HAMAP" id="MF_00171">
    <property type="entry name" value="TruA"/>
    <property type="match status" value="1"/>
</dbReference>
<evidence type="ECO:0000256" key="3">
    <source>
        <dbReference type="ARBA" id="ARBA00023235"/>
    </source>
</evidence>
<keyword evidence="11" id="KW-1185">Reference proteome</keyword>
<feature type="compositionally biased region" description="Acidic residues" evidence="8">
    <location>
        <begin position="286"/>
        <end position="306"/>
    </location>
</feature>
<dbReference type="FunFam" id="3.30.70.660:FF:000003">
    <property type="entry name" value="tRNA pseudouridine synthase A"/>
    <property type="match status" value="1"/>
</dbReference>
<dbReference type="GO" id="GO:0160147">
    <property type="term" value="F:tRNA pseudouridine(38-40) synthase activity"/>
    <property type="evidence" value="ECO:0007669"/>
    <property type="project" value="UniProtKB-EC"/>
</dbReference>
<comment type="caution">
    <text evidence="4">Lacks conserved residue(s) required for the propagation of feature annotation.</text>
</comment>
<dbReference type="EC" id="5.4.99.12" evidence="4"/>
<sequence>MRLRIDLAYDGTDFSGWASQPGLRTVQETVQEALGTALRTDPVPVTCAGRTDSGVHARGQVLHVDVDEAVLASSAGRSPVAPTDALVRRLNGILPADVAVRAVASVPDAFDARFSALWRRYAYRVSDSPATLDPLAVRHVLRWSRPLDVPLMARAAETLQGRHDFAAFCKAREGATTIRTLEHFTWARDEAGLAVAHVRADAFCHSMVRALVGCLLAVGEGRRPVEWPAAVLAAGERTSHVAVAHAHGLVLEEVAYPADADLGARNERTRARRRADEVAGHACPDIEPDTQPDEGPDDSEHEGDRG</sequence>
<comment type="caution">
    <text evidence="10">The sequence shown here is derived from an EMBL/GenBank/DDBJ whole genome shotgun (WGS) entry which is preliminary data.</text>
</comment>
<dbReference type="PANTHER" id="PTHR11142:SF0">
    <property type="entry name" value="TRNA PSEUDOURIDINE SYNTHASE-LIKE 1"/>
    <property type="match status" value="1"/>
</dbReference>
<feature type="domain" description="Pseudouridine synthase I TruA alpha/beta" evidence="9">
    <location>
        <begin position="155"/>
        <end position="257"/>
    </location>
</feature>
<dbReference type="NCBIfam" id="TIGR00071">
    <property type="entry name" value="hisT_truA"/>
    <property type="match status" value="1"/>
</dbReference>
<evidence type="ECO:0000256" key="1">
    <source>
        <dbReference type="ARBA" id="ARBA00009375"/>
    </source>
</evidence>
<dbReference type="AlphaFoldDB" id="A0A9X2D690"/>